<accession>A0A644F8J9</accession>
<dbReference type="Proteomes" id="UP000001548">
    <property type="component" value="Unassembled WGS sequence"/>
</dbReference>
<dbReference type="SUPFAM" id="SSF57184">
    <property type="entry name" value="Growth factor receptor domain"/>
    <property type="match status" value="3"/>
</dbReference>
<evidence type="ECO:0000313" key="4">
    <source>
        <dbReference type="EMBL" id="KAE8304975.1"/>
    </source>
</evidence>
<feature type="chain" id="PRO_5036158095" evidence="2">
    <location>
        <begin position="25"/>
        <end position="661"/>
    </location>
</feature>
<dbReference type="InterPro" id="IPR005127">
    <property type="entry name" value="Giardia_VSP"/>
</dbReference>
<organism evidence="3 5">
    <name type="scientific">Giardia intestinalis (strain ATCC 50803 / WB clone C6)</name>
    <name type="common">Giardia lamblia</name>
    <dbReference type="NCBI Taxonomy" id="184922"/>
    <lineage>
        <taxon>Eukaryota</taxon>
        <taxon>Metamonada</taxon>
        <taxon>Diplomonadida</taxon>
        <taxon>Hexamitidae</taxon>
        <taxon>Giardiinae</taxon>
        <taxon>Giardia</taxon>
    </lineage>
</organism>
<reference evidence="3 5" key="1">
    <citation type="journal article" date="2007" name="Science">
        <title>Genomic minimalism in the early diverging intestinal parasite Giardia lamblia.</title>
        <authorList>
            <person name="Morrison H.G."/>
            <person name="McArthur A.G."/>
            <person name="Gillin F.D."/>
            <person name="Aley S.B."/>
            <person name="Adam R.D."/>
            <person name="Olsen G.J."/>
            <person name="Best A.A."/>
            <person name="Cande W.Z."/>
            <person name="Chen F."/>
            <person name="Cipriano M.J."/>
            <person name="Davids B.J."/>
            <person name="Dawson S.C."/>
            <person name="Elmendorf H.G."/>
            <person name="Hehl A.B."/>
            <person name="Holder M.E."/>
            <person name="Huse S.M."/>
            <person name="Kim U.U."/>
            <person name="Lasek-Nesselquist E."/>
            <person name="Manning G."/>
            <person name="Nigam A."/>
            <person name="Nixon J.E."/>
            <person name="Palm D."/>
            <person name="Passamaneck N.E."/>
            <person name="Prabhu A."/>
            <person name="Reich C.I."/>
            <person name="Reiner D.S."/>
            <person name="Samuelson J."/>
            <person name="Svard S.G."/>
            <person name="Sogin M.L."/>
        </authorList>
    </citation>
    <scope>NUCLEOTIDE SEQUENCE [LARGE SCALE GENOMIC DNA]</scope>
    <source>
        <strain evidence="5">ATCC 50803 / WB clone C6</strain>
        <strain evidence="3">WB C6</strain>
    </source>
</reference>
<dbReference type="Pfam" id="PF03302">
    <property type="entry name" value="VSP"/>
    <property type="match status" value="1"/>
</dbReference>
<dbReference type="InParanoid" id="A0A644F8J9"/>
<evidence type="ECO:0000313" key="5">
    <source>
        <dbReference type="Proteomes" id="UP000001548"/>
    </source>
</evidence>
<keyword evidence="1" id="KW-0472">Membrane</keyword>
<evidence type="ECO:0000256" key="2">
    <source>
        <dbReference type="SAM" id="SignalP"/>
    </source>
</evidence>
<gene>
    <name evidence="3" type="ORF">GL50803_00137722</name>
    <name evidence="4" type="ORF">GL50803_00137723</name>
</gene>
<dbReference type="PANTHER" id="PTHR23275:SF100">
    <property type="entry name" value="EGF-LIKE DOMAIN-CONTAINING PROTEIN"/>
    <property type="match status" value="1"/>
</dbReference>
<keyword evidence="2" id="KW-0732">Signal</keyword>
<sequence>MLYGLLAMFEKILFGILILQVARAAKTCTEASSDPQTGQCKQGKCISIGGDRVCTDCAKPGEVPINGECKDKSDGLITTAGCEKVDGALDEHSTTCGKCTKAGYFLHKGGCYVQAAPPGQTVCKSASSSAGLCETCNDANGFFKNMGASDNTHQSCIACNEADTIDGFRGVPNCKVCTPPEGPGSATCTTCEGEYYLLAVTPSSCVEKTQCKTDHFPVTAKGIKKCVPCGDTDAGGIIDCKTCTLKEARGLAGESAIKCTTCNGGKTPNDEGSTCVDAPEPPPSDCPVENCQKCSADKKTCEECKDKNYLTPTGMCIKYCEYILGYYSSTEGGKGICKKCEVKNCVVCDPNGKCGFCEDGFYADDAGICQKCDGSCKNCKGNTANDCTECKPGTILDYANGQKGKCAPECVVNTDKATGNCKACDLIVKGTRYCSACSQDNEYPQNGVCAPKPSGRAATCTSQGTGVCNSCANGLLRMNGGCYEDEKYPAHSVCATVATTGGTCDRPMPGFNLNNENNLVICPEGCKTCNTANECTECMDGYIAFSNVKACTKCHESCYTCETAAATCKVCARGYYKESSDSGPCKKCSEGLAGCRQCTVSSTSAFMCLEMGDSTGDNNGGSTNKSGLSTGAIAGISVAVIVVVGGLVGFLCWWFVCRGKA</sequence>
<dbReference type="Gene3D" id="2.10.220.10">
    <property type="entry name" value="Hormone Receptor, Insulin-like Growth Factor Receptor 1, Chain A, domain 2"/>
    <property type="match status" value="2"/>
</dbReference>
<evidence type="ECO:0000313" key="3">
    <source>
        <dbReference type="EMBL" id="KAE8304974.1"/>
    </source>
</evidence>
<dbReference type="SMART" id="SM00261">
    <property type="entry name" value="FU"/>
    <property type="match status" value="6"/>
</dbReference>
<keyword evidence="5" id="KW-1185">Reference proteome</keyword>
<dbReference type="InterPro" id="IPR052798">
    <property type="entry name" value="Giardia_VSA"/>
</dbReference>
<keyword evidence="1" id="KW-0812">Transmembrane</keyword>
<dbReference type="PANTHER" id="PTHR23275">
    <property type="entry name" value="CABRIOLET.-RELATED"/>
    <property type="match status" value="1"/>
</dbReference>
<proteinExistence type="predicted"/>
<dbReference type="InterPro" id="IPR006212">
    <property type="entry name" value="Furin_repeat"/>
</dbReference>
<dbReference type="EMBL" id="AACB03000001">
    <property type="protein sequence ID" value="KAE8304975.1"/>
    <property type="molecule type" value="Genomic_DNA"/>
</dbReference>
<feature type="signal peptide" evidence="2">
    <location>
        <begin position="1"/>
        <end position="24"/>
    </location>
</feature>
<reference evidence="3" key="2">
    <citation type="submission" date="2019-07" db="EMBL/GenBank/DDBJ databases">
        <title>New Giardia intestinalis WB genome in near-complete chromosomes.</title>
        <authorList>
            <person name="Xu F."/>
            <person name="Jex A."/>
            <person name="Svard S.G."/>
        </authorList>
    </citation>
    <scope>NUCLEOTIDE SEQUENCE</scope>
    <source>
        <strain evidence="3">WB C6</strain>
    </source>
</reference>
<dbReference type="AlphaFoldDB" id="A0A644F8J9"/>
<name>A0A644F8J9_GIAIC</name>
<comment type="caution">
    <text evidence="3">The sequence shown here is derived from an EMBL/GenBank/DDBJ whole genome shotgun (WGS) entry which is preliminary data.</text>
</comment>
<evidence type="ECO:0000256" key="1">
    <source>
        <dbReference type="SAM" id="Phobius"/>
    </source>
</evidence>
<protein>
    <submittedName>
        <fullName evidence="3">VSP</fullName>
    </submittedName>
</protein>
<dbReference type="InterPro" id="IPR009030">
    <property type="entry name" value="Growth_fac_rcpt_cys_sf"/>
</dbReference>
<keyword evidence="1" id="KW-1133">Transmembrane helix</keyword>
<dbReference type="EMBL" id="AACB03000001">
    <property type="protein sequence ID" value="KAE8304974.1"/>
    <property type="molecule type" value="Genomic_DNA"/>
</dbReference>
<feature type="transmembrane region" description="Helical" evidence="1">
    <location>
        <begin position="632"/>
        <end position="656"/>
    </location>
</feature>